<dbReference type="SUPFAM" id="SSF46689">
    <property type="entry name" value="Homeodomain-like"/>
    <property type="match status" value="2"/>
</dbReference>
<dbReference type="PROSITE" id="PS01124">
    <property type="entry name" value="HTH_ARAC_FAMILY_2"/>
    <property type="match status" value="1"/>
</dbReference>
<accession>A0ABW6APN8</accession>
<proteinExistence type="predicted"/>
<dbReference type="InterPro" id="IPR050204">
    <property type="entry name" value="AraC_XylS_family_regulators"/>
</dbReference>
<reference evidence="6" key="1">
    <citation type="journal article" date="2019" name="Int. J. Syst. Evol. Microbiol.">
        <title>The Global Catalogue of Microorganisms (GCM) 10K type strain sequencing project: providing services to taxonomists for standard genome sequencing and annotation.</title>
        <authorList>
            <consortium name="The Broad Institute Genomics Platform"/>
            <consortium name="The Broad Institute Genome Sequencing Center for Infectious Disease"/>
            <person name="Wu L."/>
            <person name="Ma J."/>
        </authorList>
    </citation>
    <scope>NUCLEOTIDE SEQUENCE [LARGE SCALE GENOMIC DNA]</scope>
    <source>
        <strain evidence="6">KCTC 52490</strain>
    </source>
</reference>
<dbReference type="PROSITE" id="PS00041">
    <property type="entry name" value="HTH_ARAC_FAMILY_1"/>
    <property type="match status" value="1"/>
</dbReference>
<dbReference type="Proteomes" id="UP001597512">
    <property type="component" value="Unassembled WGS sequence"/>
</dbReference>
<dbReference type="Pfam" id="PF12833">
    <property type="entry name" value="HTH_18"/>
    <property type="match status" value="1"/>
</dbReference>
<gene>
    <name evidence="5" type="ORF">ACFS25_26570</name>
</gene>
<keyword evidence="6" id="KW-1185">Reference proteome</keyword>
<keyword evidence="1" id="KW-0805">Transcription regulation</keyword>
<dbReference type="Gene3D" id="1.10.10.60">
    <property type="entry name" value="Homeodomain-like"/>
    <property type="match status" value="2"/>
</dbReference>
<dbReference type="InterPro" id="IPR009057">
    <property type="entry name" value="Homeodomain-like_sf"/>
</dbReference>
<dbReference type="RefSeq" id="WP_381507302.1">
    <property type="nucleotide sequence ID" value="NZ_JBHUOM010000025.1"/>
</dbReference>
<dbReference type="SMART" id="SM00342">
    <property type="entry name" value="HTH_ARAC"/>
    <property type="match status" value="1"/>
</dbReference>
<dbReference type="InterPro" id="IPR018060">
    <property type="entry name" value="HTH_AraC"/>
</dbReference>
<dbReference type="PANTHER" id="PTHR46796:SF6">
    <property type="entry name" value="ARAC SUBFAMILY"/>
    <property type="match status" value="1"/>
</dbReference>
<evidence type="ECO:0000256" key="2">
    <source>
        <dbReference type="ARBA" id="ARBA00023125"/>
    </source>
</evidence>
<sequence>MVDSPTYTYTSEIYDRPALASNTEMTGPGIRVEHYHLEAMALPAHCHQKHLLLIHQGVLPVVARRQTGHHRDVDQFRRGDVGLYPSGEYGPFSWDGPVDIIHVHLDAQELETRARRDLDLTHFALQERFRSEDGLLAQLGQQLLGTLLQAQANTLGHLYVESLANTLSYHLIEHHATWKRRPIKRPSARLPTTVLARLDAYLEASVEELVSLETLAGLANLSVFHFARLFKQTTGCSPYQYVLKGKIQRAQTLLRTGELPVATVGDILGFTSPAHFSTTFRRIVGVSPRAFQQG</sequence>
<dbReference type="PANTHER" id="PTHR46796">
    <property type="entry name" value="HTH-TYPE TRANSCRIPTIONAL ACTIVATOR RHAS-RELATED"/>
    <property type="match status" value="1"/>
</dbReference>
<organism evidence="5 6">
    <name type="scientific">Spirosoma flavum</name>
    <dbReference type="NCBI Taxonomy" id="2048557"/>
    <lineage>
        <taxon>Bacteria</taxon>
        <taxon>Pseudomonadati</taxon>
        <taxon>Bacteroidota</taxon>
        <taxon>Cytophagia</taxon>
        <taxon>Cytophagales</taxon>
        <taxon>Cytophagaceae</taxon>
        <taxon>Spirosoma</taxon>
    </lineage>
</organism>
<name>A0ABW6APN8_9BACT</name>
<protein>
    <submittedName>
        <fullName evidence="5">Helix-turn-helix transcriptional regulator</fullName>
    </submittedName>
</protein>
<keyword evidence="3" id="KW-0804">Transcription</keyword>
<evidence type="ECO:0000313" key="5">
    <source>
        <dbReference type="EMBL" id="MFD2937365.1"/>
    </source>
</evidence>
<evidence type="ECO:0000256" key="3">
    <source>
        <dbReference type="ARBA" id="ARBA00023163"/>
    </source>
</evidence>
<evidence type="ECO:0000313" key="6">
    <source>
        <dbReference type="Proteomes" id="UP001597512"/>
    </source>
</evidence>
<comment type="caution">
    <text evidence="5">The sequence shown here is derived from an EMBL/GenBank/DDBJ whole genome shotgun (WGS) entry which is preliminary data.</text>
</comment>
<dbReference type="InterPro" id="IPR018062">
    <property type="entry name" value="HTH_AraC-typ_CS"/>
</dbReference>
<evidence type="ECO:0000256" key="1">
    <source>
        <dbReference type="ARBA" id="ARBA00023015"/>
    </source>
</evidence>
<feature type="domain" description="HTH araC/xylS-type" evidence="4">
    <location>
        <begin position="196"/>
        <end position="294"/>
    </location>
</feature>
<keyword evidence="2" id="KW-0238">DNA-binding</keyword>
<dbReference type="EMBL" id="JBHUOM010000025">
    <property type="protein sequence ID" value="MFD2937365.1"/>
    <property type="molecule type" value="Genomic_DNA"/>
</dbReference>
<evidence type="ECO:0000259" key="4">
    <source>
        <dbReference type="PROSITE" id="PS01124"/>
    </source>
</evidence>